<keyword evidence="2" id="KW-1185">Reference proteome</keyword>
<sequence>MTTIVPTVADVLEERRRHVYDLLLAICTVCAQPRQAKRPRNRDYRTETGDLKCEGCGKVTRHALIKGLSHDERTWAFAYGMPDDYGNVHTDEFMDRMRAGMQRNPRLSHIWYSSVEAKAIAAGAPMMRTLCGELVPTPASADDTNHVPKASLDPIAYGESRHHREFDSSGWRIMDCVNCLRVHNHGEAVRRRKHLAELMTTALTELLDPPRAGIYDDHSEALIAALRAVHGEVSR</sequence>
<dbReference type="EMBL" id="LDTZ01000020">
    <property type="protein sequence ID" value="KNA90077.1"/>
    <property type="molecule type" value="Genomic_DNA"/>
</dbReference>
<evidence type="ECO:0000313" key="2">
    <source>
        <dbReference type="Proteomes" id="UP000037247"/>
    </source>
</evidence>
<accession>A0ABR5I8P7</accession>
<dbReference type="Proteomes" id="UP000037247">
    <property type="component" value="Unassembled WGS sequence"/>
</dbReference>
<comment type="caution">
    <text evidence="1">The sequence shown here is derived from an EMBL/GenBank/DDBJ whole genome shotgun (WGS) entry which is preliminary data.</text>
</comment>
<organism evidence="1 2">
    <name type="scientific">Gordonia jacobaea</name>
    <dbReference type="NCBI Taxonomy" id="122202"/>
    <lineage>
        <taxon>Bacteria</taxon>
        <taxon>Bacillati</taxon>
        <taxon>Actinomycetota</taxon>
        <taxon>Actinomycetes</taxon>
        <taxon>Mycobacteriales</taxon>
        <taxon>Gordoniaceae</taxon>
        <taxon>Gordonia</taxon>
    </lineage>
</organism>
<reference evidence="1 2" key="1">
    <citation type="submission" date="2015-05" db="EMBL/GenBank/DDBJ databases">
        <title>Draft genome sequence of the bacterium Gordonia jacobaea a new member of the Gordonia genus.</title>
        <authorList>
            <person name="Jimenez-Galisteo G."/>
            <person name="Dominguez A."/>
            <person name="Munoz E."/>
            <person name="Vinas M."/>
        </authorList>
    </citation>
    <scope>NUCLEOTIDE SEQUENCE [LARGE SCALE GENOMIC DNA]</scope>
    <source>
        <strain evidence="2">mv1</strain>
    </source>
</reference>
<name>A0ABR5I8P7_9ACTN</name>
<evidence type="ECO:0000313" key="1">
    <source>
        <dbReference type="EMBL" id="KNA90077.1"/>
    </source>
</evidence>
<proteinExistence type="predicted"/>
<protein>
    <submittedName>
        <fullName evidence="1">Uncharacterized protein</fullName>
    </submittedName>
</protein>
<dbReference type="RefSeq" id="WP_005178610.1">
    <property type="nucleotide sequence ID" value="NZ_LDTZ01000020.1"/>
</dbReference>
<gene>
    <name evidence="1" type="ORF">ABW18_16815</name>
</gene>